<dbReference type="Pfam" id="PF01609">
    <property type="entry name" value="DDE_Tnp_1"/>
    <property type="match status" value="1"/>
</dbReference>
<dbReference type="GO" id="GO:0004803">
    <property type="term" value="F:transposase activity"/>
    <property type="evidence" value="ECO:0007669"/>
    <property type="project" value="InterPro"/>
</dbReference>
<evidence type="ECO:0000313" key="3">
    <source>
        <dbReference type="Proteomes" id="UP000533080"/>
    </source>
</evidence>
<evidence type="ECO:0000259" key="1">
    <source>
        <dbReference type="Pfam" id="PF01609"/>
    </source>
</evidence>
<protein>
    <submittedName>
        <fullName evidence="2">Transposase</fullName>
    </submittedName>
</protein>
<dbReference type="SUPFAM" id="SSF53098">
    <property type="entry name" value="Ribonuclease H-like"/>
    <property type="match status" value="1"/>
</dbReference>
<evidence type="ECO:0000313" key="2">
    <source>
        <dbReference type="EMBL" id="NOJ80396.1"/>
    </source>
</evidence>
<proteinExistence type="predicted"/>
<dbReference type="GO" id="GO:0003677">
    <property type="term" value="F:DNA binding"/>
    <property type="evidence" value="ECO:0007669"/>
    <property type="project" value="InterPro"/>
</dbReference>
<sequence>MPLRATPLIWHTATKSGLKGNRSDAEDMVLARLREVLPAHVSKVADRGFGDVALYAQFTEWNWDFVIRFQGVIQVECEDGEARKAKDWLQVQVRARKLNRARVTDTRYLLPAVVAVKQKGMKDAWFLASSMGDASATGIIKLYGRRFTIEEAFRDQKDWWMGMGLGHVRIGDCDRRDRMLLISAMAVVLLTLLGAASEAPGLDRDLKVNTVKHRSHSLFNQGVCYLQSSAEHARGKGSTPYRKIQ</sequence>
<comment type="caution">
    <text evidence="2">The sequence shown here is derived from an EMBL/GenBank/DDBJ whole genome shotgun (WGS) entry which is preliminary data.</text>
</comment>
<organism evidence="2 3">
    <name type="scientific">Myxococcus xanthus</name>
    <dbReference type="NCBI Taxonomy" id="34"/>
    <lineage>
        <taxon>Bacteria</taxon>
        <taxon>Pseudomonadati</taxon>
        <taxon>Myxococcota</taxon>
        <taxon>Myxococcia</taxon>
        <taxon>Myxococcales</taxon>
        <taxon>Cystobacterineae</taxon>
        <taxon>Myxococcaceae</taxon>
        <taxon>Myxococcus</taxon>
    </lineage>
</organism>
<dbReference type="InterPro" id="IPR012337">
    <property type="entry name" value="RNaseH-like_sf"/>
</dbReference>
<feature type="domain" description="Transposase IS4-like" evidence="1">
    <location>
        <begin position="21"/>
        <end position="188"/>
    </location>
</feature>
<gene>
    <name evidence="2" type="ORF">HNV28_19010</name>
</gene>
<dbReference type="RefSeq" id="WP_171442567.1">
    <property type="nucleotide sequence ID" value="NZ_JABFNS010000009.1"/>
</dbReference>
<dbReference type="Proteomes" id="UP000533080">
    <property type="component" value="Unassembled WGS sequence"/>
</dbReference>
<dbReference type="GO" id="GO:0006313">
    <property type="term" value="P:DNA transposition"/>
    <property type="evidence" value="ECO:0007669"/>
    <property type="project" value="InterPro"/>
</dbReference>
<name>A0A7Y4MRV8_MYXXA</name>
<dbReference type="InterPro" id="IPR002559">
    <property type="entry name" value="Transposase_11"/>
</dbReference>
<accession>A0A7Y4MRV8</accession>
<dbReference type="EMBL" id="JABFNT010000057">
    <property type="protein sequence ID" value="NOJ80396.1"/>
    <property type="molecule type" value="Genomic_DNA"/>
</dbReference>
<reference evidence="2 3" key="1">
    <citation type="submission" date="2020-05" db="EMBL/GenBank/DDBJ databases">
        <authorList>
            <person name="Whitworth D."/>
        </authorList>
    </citation>
    <scope>NUCLEOTIDE SEQUENCE [LARGE SCALE GENOMIC DNA]</scope>
    <source>
        <strain evidence="2 3">AM005</strain>
    </source>
</reference>
<dbReference type="PANTHER" id="PTHR35404:SF8">
    <property type="entry name" value="TRANSPOSASE OF TN10"/>
    <property type="match status" value="1"/>
</dbReference>
<dbReference type="AlphaFoldDB" id="A0A7Y4MRV8"/>
<dbReference type="PANTHER" id="PTHR35404">
    <property type="entry name" value="TRANSPOSASE OF TN10"/>
    <property type="match status" value="1"/>
</dbReference>